<evidence type="ECO:0000256" key="2">
    <source>
        <dbReference type="ARBA" id="ARBA00022747"/>
    </source>
</evidence>
<protein>
    <recommendedName>
        <fullName evidence="4">Type I restriction modification DNA specificity domain-containing protein</fullName>
    </recommendedName>
</protein>
<keyword evidence="6" id="KW-1185">Reference proteome</keyword>
<dbReference type="InterPro" id="IPR044946">
    <property type="entry name" value="Restrct_endonuc_typeI_TRD_sf"/>
</dbReference>
<comment type="caution">
    <text evidence="5">The sequence shown here is derived from an EMBL/GenBank/DDBJ whole genome shotgun (WGS) entry which is preliminary data.</text>
</comment>
<keyword evidence="3" id="KW-0238">DNA-binding</keyword>
<organism evidence="5 6">
    <name type="scientific">Oceanihabitans sediminis</name>
    <dbReference type="NCBI Taxonomy" id="1812012"/>
    <lineage>
        <taxon>Bacteria</taxon>
        <taxon>Pseudomonadati</taxon>
        <taxon>Bacteroidota</taxon>
        <taxon>Flavobacteriia</taxon>
        <taxon>Flavobacteriales</taxon>
        <taxon>Flavobacteriaceae</taxon>
        <taxon>Oceanihabitans</taxon>
    </lineage>
</organism>
<dbReference type="AlphaFoldDB" id="A0A368P5M9"/>
<evidence type="ECO:0000313" key="6">
    <source>
        <dbReference type="Proteomes" id="UP000252249"/>
    </source>
</evidence>
<gene>
    <name evidence="5" type="ORF">DU428_11960</name>
</gene>
<dbReference type="GO" id="GO:0009307">
    <property type="term" value="P:DNA restriction-modification system"/>
    <property type="evidence" value="ECO:0007669"/>
    <property type="project" value="UniProtKB-KW"/>
</dbReference>
<dbReference type="InterPro" id="IPR051212">
    <property type="entry name" value="Type-I_RE_S_subunit"/>
</dbReference>
<feature type="domain" description="Type I restriction modification DNA specificity" evidence="4">
    <location>
        <begin position="250"/>
        <end position="420"/>
    </location>
</feature>
<dbReference type="PANTHER" id="PTHR43140:SF1">
    <property type="entry name" value="TYPE I RESTRICTION ENZYME ECOKI SPECIFICITY SUBUNIT"/>
    <property type="match status" value="1"/>
</dbReference>
<dbReference type="SUPFAM" id="SSF116734">
    <property type="entry name" value="DNA methylase specificity domain"/>
    <property type="match status" value="2"/>
</dbReference>
<dbReference type="RefSeq" id="WP_113966581.1">
    <property type="nucleotide sequence ID" value="NZ_QNRP01000007.1"/>
</dbReference>
<dbReference type="EMBL" id="QPIG01000005">
    <property type="protein sequence ID" value="RCU56601.1"/>
    <property type="molecule type" value="Genomic_DNA"/>
</dbReference>
<accession>A0A368P5M9</accession>
<dbReference type="InterPro" id="IPR000055">
    <property type="entry name" value="Restrct_endonuc_typeI_TRD"/>
</dbReference>
<evidence type="ECO:0000256" key="1">
    <source>
        <dbReference type="ARBA" id="ARBA00010923"/>
    </source>
</evidence>
<comment type="similarity">
    <text evidence="1">Belongs to the type-I restriction system S methylase family.</text>
</comment>
<keyword evidence="2" id="KW-0680">Restriction system</keyword>
<dbReference type="Pfam" id="PF01420">
    <property type="entry name" value="Methylase_S"/>
    <property type="match status" value="2"/>
</dbReference>
<evidence type="ECO:0000313" key="5">
    <source>
        <dbReference type="EMBL" id="RCU56601.1"/>
    </source>
</evidence>
<reference evidence="5 6" key="1">
    <citation type="submission" date="2018-07" db="EMBL/GenBank/DDBJ databases">
        <title>Oceanihabitans testaceum sp. nov., isolated from marine sediment.</title>
        <authorList>
            <person name="Li C.-M."/>
        </authorList>
    </citation>
    <scope>NUCLEOTIDE SEQUENCE [LARGE SCALE GENOMIC DNA]</scope>
    <source>
        <strain evidence="5 6">S9-10</strain>
    </source>
</reference>
<name>A0A368P5M9_9FLAO</name>
<dbReference type="PANTHER" id="PTHR43140">
    <property type="entry name" value="TYPE-1 RESTRICTION ENZYME ECOKI SPECIFICITY PROTEIN"/>
    <property type="match status" value="1"/>
</dbReference>
<feature type="domain" description="Type I restriction modification DNA specificity" evidence="4">
    <location>
        <begin position="70"/>
        <end position="200"/>
    </location>
</feature>
<evidence type="ECO:0000259" key="4">
    <source>
        <dbReference type="Pfam" id="PF01420"/>
    </source>
</evidence>
<proteinExistence type="inferred from homology"/>
<dbReference type="OrthoDB" id="9816225at2"/>
<dbReference type="Gene3D" id="3.90.220.20">
    <property type="entry name" value="DNA methylase specificity domains"/>
    <property type="match status" value="2"/>
</dbReference>
<dbReference type="Proteomes" id="UP000252249">
    <property type="component" value="Unassembled WGS sequence"/>
</dbReference>
<evidence type="ECO:0000256" key="3">
    <source>
        <dbReference type="ARBA" id="ARBA00023125"/>
    </source>
</evidence>
<sequence>MERHLPNNWVKAEFKDLTSFVIGGDWGKDLEFEFDVDSEIVSCIRGSEIKNWGQDKGSTASIRKIKSSSLEKRALVEGDILLEISGGGPDQPVGRTIYIDEEALEVNADYKKVCTNFLRMVRLYDVLNKKFIKHYLDSFYLSGEILKYQGGSNNLRNLKYKEFETIKIPLPPLPEQQRIVAKLDALFGHLDTLKTRLENIPQILKNFRQAVLTQAVTGKLTEEWGVGKELEDIKLNDSKKYELGFEFSVPKKWSIYPIGNVFSFQQGMQIAKETRLKSPGNNVLPILRIKNYHDGFIEDVEYIKINEKSLIAEEEDIILTRTGESRGRVLTGFKGVFHNNTFRINFPKDKVEGKYLKHFLSQSQIQAFIKYNSGRTGQPDLTHKSFGPCPFILPPKEEQTEIVKRVEHLFSKADAIEAQYQSLKTKIDSLPQAILAKAFKGELVEQLPTDGDAKDLLEEIKRLRESMKKKTVKKKPKKK</sequence>
<dbReference type="GO" id="GO:0003677">
    <property type="term" value="F:DNA binding"/>
    <property type="evidence" value="ECO:0007669"/>
    <property type="project" value="UniProtKB-KW"/>
</dbReference>